<dbReference type="SMART" id="SM00028">
    <property type="entry name" value="TPR"/>
    <property type="match status" value="6"/>
</dbReference>
<keyword evidence="6" id="KW-0131">Cell cycle</keyword>
<keyword evidence="3" id="KW-0498">Mitosis</keyword>
<organism evidence="10 11">
    <name type="scientific">Sarocladium strictum</name>
    <name type="common">Black bundle disease fungus</name>
    <name type="synonym">Acremonium strictum</name>
    <dbReference type="NCBI Taxonomy" id="5046"/>
    <lineage>
        <taxon>Eukaryota</taxon>
        <taxon>Fungi</taxon>
        <taxon>Dikarya</taxon>
        <taxon>Ascomycota</taxon>
        <taxon>Pezizomycotina</taxon>
        <taxon>Sordariomycetes</taxon>
        <taxon>Hypocreomycetidae</taxon>
        <taxon>Hypocreales</taxon>
        <taxon>Sarocladiaceae</taxon>
        <taxon>Sarocladium</taxon>
    </lineage>
</organism>
<comment type="caution">
    <text evidence="10">The sequence shown here is derived from an EMBL/GenBank/DDBJ whole genome shotgun (WGS) entry which is preliminary data.</text>
</comment>
<dbReference type="Pfam" id="PF04049">
    <property type="entry name" value="ANAPC8"/>
    <property type="match status" value="1"/>
</dbReference>
<proteinExistence type="predicted"/>
<keyword evidence="2" id="KW-0677">Repeat</keyword>
<dbReference type="GO" id="GO:0051301">
    <property type="term" value="P:cell division"/>
    <property type="evidence" value="ECO:0007669"/>
    <property type="project" value="UniProtKB-KW"/>
</dbReference>
<evidence type="ECO:0000256" key="7">
    <source>
        <dbReference type="PROSITE-ProRule" id="PRU00339"/>
    </source>
</evidence>
<dbReference type="Proteomes" id="UP001175261">
    <property type="component" value="Unassembled WGS sequence"/>
</dbReference>
<keyword evidence="11" id="KW-1185">Reference proteome</keyword>
<feature type="domain" description="Cdc23" evidence="9">
    <location>
        <begin position="10"/>
        <end position="321"/>
    </location>
</feature>
<evidence type="ECO:0000256" key="5">
    <source>
        <dbReference type="ARBA" id="ARBA00022803"/>
    </source>
</evidence>
<sequence length="672" mass="75112">MPLSATELSQLRAALQDAVVKCSERCLYSSSKWAAELLNALPEADDSDDTPSDSEAHFASPIYTPNQDPEEAALEAKEFSRYLLAKSLFDCKEFDRCAAVFLPDSLLSSVLATKSDMTPTASMSAAGKAKVKPTAAVGGRQSGTAVPLPKLSQKSLFLALYAKFMSGEKRKNEDSEMVMGPQDLGTVVNKQLLVVGRFLSAWFEERTNEDDEVVGSQGWLEYLYGMVLAKEKNDEKAMEYLIRSVHKYTMNWGVWQEMTSLISRVEDLNRITRHCPQTIVSYMFHLNTSLELYQQSPGLASSLEQLLGIFPTSSFLITCNALLAYHAKDLMAAEQHFSRLLSLHPHRIDSLDHYSNILYVLNLRPKLAFLAHLCSSVDKFRPESCVVIGNYYSLLSQHEKAVQYFRRALTLDRSCLSAWTLMGHEYVELKNTHSAIESYRRAVDVNRRDYRAWYGLGQAYEMLEMHTYSLWYYKKAAGLRPWDGKMWMAVGSCLQKMGRERDGIKALKRALLSDAYYDVGSSFGGGELVGPRAATGHMDPEILLQIAAMYDQLGDEAETKAYMELCVAQEEGDEGVDEELREVQIHNDSPGGSDDEREGNGRHGREGTGVTAATSKARMWLARNAMRTGDYASANRLANELCQDGVEVEEAKALVREVRSRLEASGMLDSDS</sequence>
<dbReference type="GO" id="GO:0045842">
    <property type="term" value="P:positive regulation of mitotic metaphase/anaphase transition"/>
    <property type="evidence" value="ECO:0007669"/>
    <property type="project" value="TreeGrafter"/>
</dbReference>
<name>A0AA39L4H6_SARSR</name>
<evidence type="ECO:0000259" key="9">
    <source>
        <dbReference type="Pfam" id="PF04049"/>
    </source>
</evidence>
<feature type="region of interest" description="Disordered" evidence="8">
    <location>
        <begin position="44"/>
        <end position="66"/>
    </location>
</feature>
<gene>
    <name evidence="10" type="ORF">NLU13_9510</name>
</gene>
<dbReference type="Pfam" id="PF13414">
    <property type="entry name" value="TPR_11"/>
    <property type="match status" value="1"/>
</dbReference>
<evidence type="ECO:0000256" key="6">
    <source>
        <dbReference type="ARBA" id="ARBA00023306"/>
    </source>
</evidence>
<feature type="repeat" description="TPR" evidence="7">
    <location>
        <begin position="382"/>
        <end position="415"/>
    </location>
</feature>
<dbReference type="PANTHER" id="PTHR12558">
    <property type="entry name" value="CELL DIVISION CYCLE 16,23,27"/>
    <property type="match status" value="1"/>
</dbReference>
<accession>A0AA39L4H6</accession>
<keyword evidence="5 7" id="KW-0802">TPR repeat</keyword>
<feature type="region of interest" description="Disordered" evidence="8">
    <location>
        <begin position="584"/>
        <end position="614"/>
    </location>
</feature>
<dbReference type="GO" id="GO:0016567">
    <property type="term" value="P:protein ubiquitination"/>
    <property type="evidence" value="ECO:0007669"/>
    <property type="project" value="TreeGrafter"/>
</dbReference>
<dbReference type="Pfam" id="PF13181">
    <property type="entry name" value="TPR_8"/>
    <property type="match status" value="1"/>
</dbReference>
<evidence type="ECO:0000256" key="2">
    <source>
        <dbReference type="ARBA" id="ARBA00022737"/>
    </source>
</evidence>
<evidence type="ECO:0000256" key="1">
    <source>
        <dbReference type="ARBA" id="ARBA00022618"/>
    </source>
</evidence>
<reference evidence="10" key="1">
    <citation type="submission" date="2022-10" db="EMBL/GenBank/DDBJ databases">
        <title>Determination and structural analysis of whole genome sequence of Sarocladium strictum F4-1.</title>
        <authorList>
            <person name="Hu L."/>
            <person name="Jiang Y."/>
        </authorList>
    </citation>
    <scope>NUCLEOTIDE SEQUENCE</scope>
    <source>
        <strain evidence="10">F4-1</strain>
    </source>
</reference>
<dbReference type="AlphaFoldDB" id="A0AA39L4H6"/>
<evidence type="ECO:0000256" key="8">
    <source>
        <dbReference type="SAM" id="MobiDB-lite"/>
    </source>
</evidence>
<dbReference type="Gene3D" id="1.25.40.10">
    <property type="entry name" value="Tetratricopeptide repeat domain"/>
    <property type="match status" value="3"/>
</dbReference>
<evidence type="ECO:0000313" key="10">
    <source>
        <dbReference type="EMBL" id="KAK0383599.1"/>
    </source>
</evidence>
<dbReference type="PROSITE" id="PS50005">
    <property type="entry name" value="TPR"/>
    <property type="match status" value="2"/>
</dbReference>
<evidence type="ECO:0000313" key="11">
    <source>
        <dbReference type="Proteomes" id="UP001175261"/>
    </source>
</evidence>
<dbReference type="EMBL" id="JAPDFR010000009">
    <property type="protein sequence ID" value="KAK0383599.1"/>
    <property type="molecule type" value="Genomic_DNA"/>
</dbReference>
<evidence type="ECO:0000256" key="4">
    <source>
        <dbReference type="ARBA" id="ARBA00022786"/>
    </source>
</evidence>
<keyword evidence="4" id="KW-0833">Ubl conjugation pathway</keyword>
<keyword evidence="1" id="KW-0132">Cell division</keyword>
<dbReference type="GO" id="GO:0031145">
    <property type="term" value="P:anaphase-promoting complex-dependent catabolic process"/>
    <property type="evidence" value="ECO:0007669"/>
    <property type="project" value="TreeGrafter"/>
</dbReference>
<dbReference type="GO" id="GO:0005680">
    <property type="term" value="C:anaphase-promoting complex"/>
    <property type="evidence" value="ECO:0007669"/>
    <property type="project" value="InterPro"/>
</dbReference>
<feature type="repeat" description="TPR" evidence="7">
    <location>
        <begin position="416"/>
        <end position="449"/>
    </location>
</feature>
<dbReference type="SUPFAM" id="SSF48452">
    <property type="entry name" value="TPR-like"/>
    <property type="match status" value="2"/>
</dbReference>
<dbReference type="InterPro" id="IPR019734">
    <property type="entry name" value="TPR_rpt"/>
</dbReference>
<evidence type="ECO:0000256" key="3">
    <source>
        <dbReference type="ARBA" id="ARBA00022776"/>
    </source>
</evidence>
<dbReference type="InterPro" id="IPR007192">
    <property type="entry name" value="APC8"/>
</dbReference>
<dbReference type="PANTHER" id="PTHR12558:SF10">
    <property type="entry name" value="CELL DIVISION CYCLE PROTEIN 23 HOMOLOG"/>
    <property type="match status" value="1"/>
</dbReference>
<protein>
    <recommendedName>
        <fullName evidence="9">Cdc23 domain-containing protein</fullName>
    </recommendedName>
</protein>
<dbReference type="InterPro" id="IPR011990">
    <property type="entry name" value="TPR-like_helical_dom_sf"/>
</dbReference>